<reference evidence="3" key="1">
    <citation type="submission" date="2016-05" db="EMBL/GenBank/DDBJ databases">
        <authorList>
            <person name="Naeem Raeece"/>
        </authorList>
    </citation>
    <scope>NUCLEOTIDE SEQUENCE [LARGE SCALE GENOMIC DNA]</scope>
</reference>
<evidence type="ECO:0000313" key="3">
    <source>
        <dbReference type="Proteomes" id="UP000078597"/>
    </source>
</evidence>
<dbReference type="GO" id="GO:0005739">
    <property type="term" value="C:mitochondrion"/>
    <property type="evidence" value="ECO:0007669"/>
    <property type="project" value="GOC"/>
</dbReference>
<dbReference type="GeneID" id="39870730"/>
<organism evidence="1 3">
    <name type="scientific">Plasmodium malariae</name>
    <dbReference type="NCBI Taxonomy" id="5858"/>
    <lineage>
        <taxon>Eukaryota</taxon>
        <taxon>Sar</taxon>
        <taxon>Alveolata</taxon>
        <taxon>Apicomplexa</taxon>
        <taxon>Aconoidasida</taxon>
        <taxon>Haemosporida</taxon>
        <taxon>Plasmodiidae</taxon>
        <taxon>Plasmodium</taxon>
        <taxon>Plasmodium (Plasmodium)</taxon>
    </lineage>
</organism>
<dbReference type="KEGG" id="pmal:PMUG01_12074200"/>
<evidence type="ECO:0000313" key="4">
    <source>
        <dbReference type="Proteomes" id="UP000219813"/>
    </source>
</evidence>
<dbReference type="RefSeq" id="XP_028863420.1">
    <property type="nucleotide sequence ID" value="XM_029006985.1"/>
</dbReference>
<dbReference type="PANTHER" id="PTHR11741:SF0">
    <property type="entry name" value="ELONGATION FACTOR TS, MITOCHONDRIAL"/>
    <property type="match status" value="1"/>
</dbReference>
<dbReference type="InterPro" id="IPR001816">
    <property type="entry name" value="Transl_elong_EFTs/EF1B"/>
</dbReference>
<name>A0A1A8W7W2_PLAMA</name>
<dbReference type="VEuPathDB" id="PlasmoDB:PmUG01_12074200"/>
<dbReference type="EMBL" id="FLQW01001298">
    <property type="protein sequence ID" value="SBS88907.1"/>
    <property type="molecule type" value="Genomic_DNA"/>
</dbReference>
<dbReference type="OMA" id="CVNILIY"/>
<dbReference type="GO" id="GO:0003746">
    <property type="term" value="F:translation elongation factor activity"/>
    <property type="evidence" value="ECO:0007669"/>
    <property type="project" value="InterPro"/>
</dbReference>
<reference evidence="1" key="2">
    <citation type="submission" date="2016-05" db="EMBL/GenBank/DDBJ databases">
        <authorList>
            <person name="Lavstsen T."/>
            <person name="Jespersen J.S."/>
        </authorList>
    </citation>
    <scope>NUCLEOTIDE SEQUENCE [LARGE SCALE GENOMIC DNA]</scope>
</reference>
<proteinExistence type="predicted"/>
<sequence>MLLTYKCPACLTLLTRNCRLSTTQSKLSNEHLKKIKEFRKTTNLSISICRSILSNNNYDIGKSVNYIFQNLNENYENRKKKLTEGYYCLSSEGNLIGITELNSFNDLISENIYFKELLINLCNGLMNDNINRKTNYLNIDNQKISHYMHLFYKNNKIYIDKKLENIEDINTFKQIYFNRSINQLIKYTSYILNDYIFLRKYFILNLDYLNQLDHLDNLYDITINAYIIKKRYHHKEVRIDDFILCKGFSFAFLLIKSSEKLTDESILILEKLASIICINMLIYKSKHCSKSNLNKFDIHNCFQHNFCNSSINNLGIKEKKKMDIKHIEQIRLTNSNKENSEGTKGCNEDCDDFLQKKVQSICLLSDYLEKLGHQKLKSICTDNTTFLKLITVLEQELKIKIYTNMMYSMLNEDIVIL</sequence>
<dbReference type="EMBL" id="LT594633">
    <property type="protein sequence ID" value="SCO94144.1"/>
    <property type="molecule type" value="Genomic_DNA"/>
</dbReference>
<keyword evidence="4" id="KW-1185">Reference proteome</keyword>
<dbReference type="PANTHER" id="PTHR11741">
    <property type="entry name" value="ELONGATION FACTOR TS"/>
    <property type="match status" value="1"/>
</dbReference>
<dbReference type="AlphaFoldDB" id="A0A1A8W7W2"/>
<gene>
    <name evidence="2" type="primary">PmUG01_12074200</name>
    <name evidence="1" type="ORF">PMALA_024200</name>
    <name evidence="2" type="ORF">PMUG01_12074200</name>
</gene>
<reference evidence="2 4" key="3">
    <citation type="submission" date="2016-06" db="EMBL/GenBank/DDBJ databases">
        <authorList>
            <consortium name="Pathogen Informatics"/>
        </authorList>
    </citation>
    <scope>NUCLEOTIDE SEQUENCE [LARGE SCALE GENOMIC DNA]</scope>
</reference>
<accession>A0A1A8W7W2</accession>
<dbReference type="OrthoDB" id="374736at2759"/>
<protein>
    <submittedName>
        <fullName evidence="1">Uncharacterized protein</fullName>
    </submittedName>
</protein>
<dbReference type="Proteomes" id="UP000078597">
    <property type="component" value="Unassembled WGS sequence"/>
</dbReference>
<dbReference type="Proteomes" id="UP000219813">
    <property type="component" value="Chromosome 12"/>
</dbReference>
<evidence type="ECO:0000313" key="2">
    <source>
        <dbReference type="EMBL" id="SCO94144.1"/>
    </source>
</evidence>
<dbReference type="GO" id="GO:0070125">
    <property type="term" value="P:mitochondrial translational elongation"/>
    <property type="evidence" value="ECO:0007669"/>
    <property type="project" value="TreeGrafter"/>
</dbReference>
<evidence type="ECO:0000313" key="1">
    <source>
        <dbReference type="EMBL" id="SBS88907.1"/>
    </source>
</evidence>